<dbReference type="OrthoDB" id="8062037at2759"/>
<evidence type="ECO:0000256" key="1">
    <source>
        <dbReference type="PROSITE-ProRule" id="PRU00175"/>
    </source>
</evidence>
<feature type="region of interest" description="Disordered" evidence="3">
    <location>
        <begin position="1"/>
        <end position="43"/>
    </location>
</feature>
<dbReference type="PROSITE" id="PS50089">
    <property type="entry name" value="ZF_RING_2"/>
    <property type="match status" value="2"/>
</dbReference>
<dbReference type="PROSITE" id="PS50096">
    <property type="entry name" value="IQ"/>
    <property type="match status" value="1"/>
</dbReference>
<protein>
    <recommendedName>
        <fullName evidence="4">RING-type domain-containing protein</fullName>
    </recommendedName>
</protein>
<dbReference type="SMART" id="SM00184">
    <property type="entry name" value="RING"/>
    <property type="match status" value="2"/>
</dbReference>
<keyword evidence="1" id="KW-0479">Metal-binding</keyword>
<dbReference type="VEuPathDB" id="AmoebaDB:NF0092540"/>
<feature type="compositionally biased region" description="Polar residues" evidence="3">
    <location>
        <begin position="21"/>
        <end position="36"/>
    </location>
</feature>
<accession>A0A6A5C605</accession>
<dbReference type="PANTHER" id="PTHR14991">
    <property type="entry name" value="RING FINGER PROTEIN 32"/>
    <property type="match status" value="1"/>
</dbReference>
<dbReference type="GeneID" id="68107844"/>
<organism evidence="5 6">
    <name type="scientific">Naegleria fowleri</name>
    <name type="common">Brain eating amoeba</name>
    <dbReference type="NCBI Taxonomy" id="5763"/>
    <lineage>
        <taxon>Eukaryota</taxon>
        <taxon>Discoba</taxon>
        <taxon>Heterolobosea</taxon>
        <taxon>Tetramitia</taxon>
        <taxon>Eutetramitia</taxon>
        <taxon>Vahlkampfiidae</taxon>
        <taxon>Naegleria</taxon>
    </lineage>
</organism>
<evidence type="ECO:0000256" key="3">
    <source>
        <dbReference type="SAM" id="MobiDB-lite"/>
    </source>
</evidence>
<evidence type="ECO:0000259" key="4">
    <source>
        <dbReference type="PROSITE" id="PS50089"/>
    </source>
</evidence>
<dbReference type="SUPFAM" id="SSF57850">
    <property type="entry name" value="RING/U-box"/>
    <property type="match status" value="2"/>
</dbReference>
<keyword evidence="1" id="KW-0863">Zinc-finger</keyword>
<dbReference type="PANTHER" id="PTHR14991:SF0">
    <property type="entry name" value="RING FINGER PROTEIN 32"/>
    <property type="match status" value="1"/>
</dbReference>
<evidence type="ECO:0000313" key="5">
    <source>
        <dbReference type="EMBL" id="KAF0984727.1"/>
    </source>
</evidence>
<evidence type="ECO:0000256" key="2">
    <source>
        <dbReference type="SAM" id="Coils"/>
    </source>
</evidence>
<dbReference type="InterPro" id="IPR013083">
    <property type="entry name" value="Znf_RING/FYVE/PHD"/>
</dbReference>
<evidence type="ECO:0000313" key="6">
    <source>
        <dbReference type="Proteomes" id="UP000444721"/>
    </source>
</evidence>
<feature type="coiled-coil region" evidence="2">
    <location>
        <begin position="234"/>
        <end position="268"/>
    </location>
</feature>
<sequence>MHSQMKKNTSLGGAHHRHKNNVGSLISKGTTTQHSLSKPVKGRGVMEELDKPYKQNEKLWTAVAFQQEFLDVLNSNGLLSEKKKKFEQDPTKRKPTLAQKMGLRQPPPKPLNDMEWRSIERMIVTNRISLIEDGCPICMEWFNFRDSVCVTNCGHMFHENCLKGFERCNSWRKRTCPMCRLDDYQRKNTTLHLSFLRNWNAQTIQALLRGAFARKKFRKVYFEKFPDRHREFVLSKLSSLNSRLEETIQQDEKQVDNFLRNIDDQVKQSLLLINMHDEEWRRVETKLDKDQDEECPICLCHLHERNCVITSCGHVFHGKCLQSFEKFNETSTQPKCPLCRQIYAKRDYRFDNQTTIQSGPLN</sequence>
<keyword evidence="6" id="KW-1185">Reference proteome</keyword>
<keyword evidence="1" id="KW-0862">Zinc</keyword>
<dbReference type="CDD" id="cd16471">
    <property type="entry name" value="RING-H2_RNF32"/>
    <property type="match status" value="1"/>
</dbReference>
<reference evidence="5 6" key="1">
    <citation type="journal article" date="2019" name="Sci. Rep.">
        <title>Nanopore sequencing improves the draft genome of the human pathogenic amoeba Naegleria fowleri.</title>
        <authorList>
            <person name="Liechti N."/>
            <person name="Schurch N."/>
            <person name="Bruggmann R."/>
            <person name="Wittwer M."/>
        </authorList>
    </citation>
    <scope>NUCLEOTIDE SEQUENCE [LARGE SCALE GENOMIC DNA]</scope>
    <source>
        <strain evidence="5 6">ATCC 30894</strain>
    </source>
</reference>
<feature type="domain" description="RING-type" evidence="4">
    <location>
        <begin position="295"/>
        <end position="340"/>
    </location>
</feature>
<dbReference type="AlphaFoldDB" id="A0A6A5C605"/>
<feature type="domain" description="RING-type" evidence="4">
    <location>
        <begin position="135"/>
        <end position="180"/>
    </location>
</feature>
<comment type="caution">
    <text evidence="5">The sequence shown here is derived from an EMBL/GenBank/DDBJ whole genome shotgun (WGS) entry which is preliminary data.</text>
</comment>
<dbReference type="InterPro" id="IPR001841">
    <property type="entry name" value="Znf_RING"/>
</dbReference>
<dbReference type="Gene3D" id="3.30.40.10">
    <property type="entry name" value="Zinc/RING finger domain, C3HC4 (zinc finger)"/>
    <property type="match status" value="2"/>
</dbReference>
<gene>
    <name evidence="5" type="ORF">FDP41_000626</name>
</gene>
<proteinExistence type="predicted"/>
<dbReference type="RefSeq" id="XP_044569440.1">
    <property type="nucleotide sequence ID" value="XM_044709875.1"/>
</dbReference>
<dbReference type="GO" id="GO:0008270">
    <property type="term" value="F:zinc ion binding"/>
    <property type="evidence" value="ECO:0007669"/>
    <property type="project" value="UniProtKB-KW"/>
</dbReference>
<dbReference type="Proteomes" id="UP000444721">
    <property type="component" value="Unassembled WGS sequence"/>
</dbReference>
<dbReference type="Pfam" id="PF13639">
    <property type="entry name" value="zf-RING_2"/>
    <property type="match status" value="2"/>
</dbReference>
<feature type="compositionally biased region" description="Polar residues" evidence="3">
    <location>
        <begin position="1"/>
        <end position="11"/>
    </location>
</feature>
<keyword evidence="2" id="KW-0175">Coiled coil</keyword>
<dbReference type="InterPro" id="IPR042862">
    <property type="entry name" value="RNF32"/>
</dbReference>
<dbReference type="OMA" id="PQENDWD"/>
<dbReference type="VEuPathDB" id="AmoebaDB:FDP41_000626"/>
<name>A0A6A5C605_NAEFO</name>
<dbReference type="EMBL" id="VFQX01000002">
    <property type="protein sequence ID" value="KAF0984727.1"/>
    <property type="molecule type" value="Genomic_DNA"/>
</dbReference>